<evidence type="ECO:0000256" key="7">
    <source>
        <dbReference type="ARBA" id="ARBA00022729"/>
    </source>
</evidence>
<evidence type="ECO:0000256" key="11">
    <source>
        <dbReference type="ARBA" id="ARBA00022840"/>
    </source>
</evidence>
<evidence type="ECO:0000256" key="1">
    <source>
        <dbReference type="ARBA" id="ARBA00004479"/>
    </source>
</evidence>
<dbReference type="InterPro" id="IPR008271">
    <property type="entry name" value="Ser/Thr_kinase_AS"/>
</dbReference>
<comment type="similarity">
    <text evidence="20">Belongs to the protein kinase superfamily.</text>
</comment>
<dbReference type="SUPFAM" id="SSF56112">
    <property type="entry name" value="Protein kinase-like (PK-like)"/>
    <property type="match status" value="1"/>
</dbReference>
<keyword evidence="11 19" id="KW-0067">ATP-binding</keyword>
<dbReference type="PANTHER" id="PTHR47976:SF110">
    <property type="entry name" value="RECEPTOR-LIKE SERINE_THREONINE-PROTEIN KINASE"/>
    <property type="match status" value="1"/>
</dbReference>
<evidence type="ECO:0000256" key="21">
    <source>
        <dbReference type="SAM" id="Phobius"/>
    </source>
</evidence>
<name>A0A8T3A1F7_DENNO</name>
<evidence type="ECO:0000256" key="10">
    <source>
        <dbReference type="ARBA" id="ARBA00022777"/>
    </source>
</evidence>
<keyword evidence="3 20" id="KW-0723">Serine/threonine-protein kinase</keyword>
<evidence type="ECO:0000256" key="12">
    <source>
        <dbReference type="ARBA" id="ARBA00022989"/>
    </source>
</evidence>
<keyword evidence="10" id="KW-0418">Kinase</keyword>
<dbReference type="PROSITE" id="PS50011">
    <property type="entry name" value="PROTEIN_KINASE_DOM"/>
    <property type="match status" value="1"/>
</dbReference>
<dbReference type="AlphaFoldDB" id="A0A8T3A1F7"/>
<feature type="transmembrane region" description="Helical" evidence="21">
    <location>
        <begin position="31"/>
        <end position="50"/>
    </location>
</feature>
<evidence type="ECO:0000256" key="6">
    <source>
        <dbReference type="ARBA" id="ARBA00022692"/>
    </source>
</evidence>
<feature type="transmembrane region" description="Helical" evidence="21">
    <location>
        <begin position="7"/>
        <end position="25"/>
    </location>
</feature>
<evidence type="ECO:0000256" key="5">
    <source>
        <dbReference type="ARBA" id="ARBA00022679"/>
    </source>
</evidence>
<dbReference type="InterPro" id="IPR051343">
    <property type="entry name" value="G-type_lectin_kinases/EP1-like"/>
</dbReference>
<evidence type="ECO:0000313" key="23">
    <source>
        <dbReference type="EMBL" id="KAI0487941.1"/>
    </source>
</evidence>
<evidence type="ECO:0000256" key="9">
    <source>
        <dbReference type="ARBA" id="ARBA00022741"/>
    </source>
</evidence>
<evidence type="ECO:0000256" key="2">
    <source>
        <dbReference type="ARBA" id="ARBA00012513"/>
    </source>
</evidence>
<gene>
    <name evidence="23" type="ORF">KFK09_027764</name>
</gene>
<protein>
    <recommendedName>
        <fullName evidence="2">non-specific serine/threonine protein kinase</fullName>
        <ecNumber evidence="2">2.7.11.1</ecNumber>
    </recommendedName>
</protein>
<dbReference type="EMBL" id="JAGYWB010000019">
    <property type="protein sequence ID" value="KAI0487941.1"/>
    <property type="molecule type" value="Genomic_DNA"/>
</dbReference>
<keyword evidence="15" id="KW-0675">Receptor</keyword>
<dbReference type="GO" id="GO:0004674">
    <property type="term" value="F:protein serine/threonine kinase activity"/>
    <property type="evidence" value="ECO:0007669"/>
    <property type="project" value="UniProtKB-KW"/>
</dbReference>
<dbReference type="PROSITE" id="PS00107">
    <property type="entry name" value="PROTEIN_KINASE_ATP"/>
    <property type="match status" value="1"/>
</dbReference>
<dbReference type="SMR" id="A0A8T3A1F7"/>
<evidence type="ECO:0000256" key="13">
    <source>
        <dbReference type="ARBA" id="ARBA00023136"/>
    </source>
</evidence>
<evidence type="ECO:0000256" key="18">
    <source>
        <dbReference type="ARBA" id="ARBA00048679"/>
    </source>
</evidence>
<comment type="subcellular location">
    <subcellularLocation>
        <location evidence="1">Membrane</location>
        <topology evidence="1">Single-pass type I membrane protein</topology>
    </subcellularLocation>
</comment>
<dbReference type="Pfam" id="PF07714">
    <property type="entry name" value="PK_Tyr_Ser-Thr"/>
    <property type="match status" value="1"/>
</dbReference>
<keyword evidence="9 19" id="KW-0547">Nucleotide-binding</keyword>
<sequence>MTSKRFFYLLFIITIIVLATIIVVSLITNPIFLVFLVFFAFLFVFIYRAYKKKKRSEEQDDILNLPRLPNRFSFKELKIATENFGHKIGQGGFGSVFEGKLADDTKVAVKRLEDGIIGQGRKEFLAEVETIGNLHHINVVRLIGFFLDWQTKVKIIIDIAKGLSYLHEECRQRIAHLDIKPQNILIDKNFNAKVADFGLAKLIDRDQRELNTRMRGTIGYLAPEWLTSTITEKVDVFSFGIVVMEIVCGRKNFDHSQPEDGARLISLLQEKVKIDGLSDMVDRNEIDMQLHGEKAVEMMRLAMWCLQTNSCKRPSMSTVVKVLEGNLSMETDLDYNFFTSATLNANDHIYIAISNEINNSHLSGPR</sequence>
<organism evidence="23 24">
    <name type="scientific">Dendrobium nobile</name>
    <name type="common">Orchid</name>
    <dbReference type="NCBI Taxonomy" id="94219"/>
    <lineage>
        <taxon>Eukaryota</taxon>
        <taxon>Viridiplantae</taxon>
        <taxon>Streptophyta</taxon>
        <taxon>Embryophyta</taxon>
        <taxon>Tracheophyta</taxon>
        <taxon>Spermatophyta</taxon>
        <taxon>Magnoliopsida</taxon>
        <taxon>Liliopsida</taxon>
        <taxon>Asparagales</taxon>
        <taxon>Orchidaceae</taxon>
        <taxon>Epidendroideae</taxon>
        <taxon>Malaxideae</taxon>
        <taxon>Dendrobiinae</taxon>
        <taxon>Dendrobium</taxon>
    </lineage>
</organism>
<evidence type="ECO:0000256" key="8">
    <source>
        <dbReference type="ARBA" id="ARBA00022734"/>
    </source>
</evidence>
<feature type="binding site" evidence="19">
    <location>
        <position position="110"/>
    </location>
    <ligand>
        <name>ATP</name>
        <dbReference type="ChEBI" id="CHEBI:30616"/>
    </ligand>
</feature>
<accession>A0A8T3A1F7</accession>
<dbReference type="Proteomes" id="UP000829196">
    <property type="component" value="Unassembled WGS sequence"/>
</dbReference>
<dbReference type="FunFam" id="1.10.510.10:FF:000248">
    <property type="entry name" value="S-receptor-like kinase 5"/>
    <property type="match status" value="1"/>
</dbReference>
<keyword evidence="7" id="KW-0732">Signal</keyword>
<reference evidence="23" key="1">
    <citation type="journal article" date="2022" name="Front. Genet.">
        <title>Chromosome-Scale Assembly of the Dendrobium nobile Genome Provides Insights Into the Molecular Mechanism of the Biosynthesis of the Medicinal Active Ingredient of Dendrobium.</title>
        <authorList>
            <person name="Xu Q."/>
            <person name="Niu S.-C."/>
            <person name="Li K.-L."/>
            <person name="Zheng P.-J."/>
            <person name="Zhang X.-J."/>
            <person name="Jia Y."/>
            <person name="Liu Y."/>
            <person name="Niu Y.-X."/>
            <person name="Yu L.-H."/>
            <person name="Chen D.-F."/>
            <person name="Zhang G.-Q."/>
        </authorList>
    </citation>
    <scope>NUCLEOTIDE SEQUENCE</scope>
    <source>
        <tissue evidence="23">Leaf</tissue>
    </source>
</reference>
<evidence type="ECO:0000256" key="4">
    <source>
        <dbReference type="ARBA" id="ARBA00022553"/>
    </source>
</evidence>
<keyword evidence="6 21" id="KW-0812">Transmembrane</keyword>
<dbReference type="Pfam" id="PF00069">
    <property type="entry name" value="Pkinase"/>
    <property type="match status" value="1"/>
</dbReference>
<comment type="caution">
    <text evidence="23">The sequence shown here is derived from an EMBL/GenBank/DDBJ whole genome shotgun (WGS) entry which is preliminary data.</text>
</comment>
<keyword evidence="16" id="KW-0325">Glycoprotein</keyword>
<comment type="catalytic activity">
    <reaction evidence="17">
        <text>L-threonyl-[protein] + ATP = O-phospho-L-threonyl-[protein] + ADP + H(+)</text>
        <dbReference type="Rhea" id="RHEA:46608"/>
        <dbReference type="Rhea" id="RHEA-COMP:11060"/>
        <dbReference type="Rhea" id="RHEA-COMP:11605"/>
        <dbReference type="ChEBI" id="CHEBI:15378"/>
        <dbReference type="ChEBI" id="CHEBI:30013"/>
        <dbReference type="ChEBI" id="CHEBI:30616"/>
        <dbReference type="ChEBI" id="CHEBI:61977"/>
        <dbReference type="ChEBI" id="CHEBI:456216"/>
        <dbReference type="EC" id="2.7.11.1"/>
    </reaction>
</comment>
<dbReference type="FunFam" id="3.30.200.20:FF:000178">
    <property type="entry name" value="serine/threonine-protein kinase PBS1-like"/>
    <property type="match status" value="1"/>
</dbReference>
<evidence type="ECO:0000256" key="19">
    <source>
        <dbReference type="PROSITE-ProRule" id="PRU10141"/>
    </source>
</evidence>
<evidence type="ECO:0000256" key="16">
    <source>
        <dbReference type="ARBA" id="ARBA00023180"/>
    </source>
</evidence>
<feature type="domain" description="Protein kinase" evidence="22">
    <location>
        <begin position="82"/>
        <end position="338"/>
    </location>
</feature>
<keyword evidence="12 21" id="KW-1133">Transmembrane helix</keyword>
<evidence type="ECO:0000259" key="22">
    <source>
        <dbReference type="PROSITE" id="PS50011"/>
    </source>
</evidence>
<proteinExistence type="inferred from homology"/>
<keyword evidence="8" id="KW-0430">Lectin</keyword>
<dbReference type="InterPro" id="IPR011009">
    <property type="entry name" value="Kinase-like_dom_sf"/>
</dbReference>
<dbReference type="PROSITE" id="PS00108">
    <property type="entry name" value="PROTEIN_KINASE_ST"/>
    <property type="match status" value="1"/>
</dbReference>
<keyword evidence="4" id="KW-0597">Phosphoprotein</keyword>
<dbReference type="GO" id="GO:0030246">
    <property type="term" value="F:carbohydrate binding"/>
    <property type="evidence" value="ECO:0007669"/>
    <property type="project" value="UniProtKB-KW"/>
</dbReference>
<keyword evidence="13 21" id="KW-0472">Membrane</keyword>
<evidence type="ECO:0000256" key="14">
    <source>
        <dbReference type="ARBA" id="ARBA00023157"/>
    </source>
</evidence>
<dbReference type="InterPro" id="IPR000719">
    <property type="entry name" value="Prot_kinase_dom"/>
</dbReference>
<dbReference type="EC" id="2.7.11.1" evidence="2"/>
<dbReference type="SMART" id="SM00220">
    <property type="entry name" value="S_TKc"/>
    <property type="match status" value="1"/>
</dbReference>
<dbReference type="Gene3D" id="1.10.510.10">
    <property type="entry name" value="Transferase(Phosphotransferase) domain 1"/>
    <property type="match status" value="2"/>
</dbReference>
<evidence type="ECO:0000256" key="3">
    <source>
        <dbReference type="ARBA" id="ARBA00022527"/>
    </source>
</evidence>
<dbReference type="OrthoDB" id="614891at2759"/>
<keyword evidence="14" id="KW-1015">Disulfide bond</keyword>
<evidence type="ECO:0000256" key="17">
    <source>
        <dbReference type="ARBA" id="ARBA00047899"/>
    </source>
</evidence>
<evidence type="ECO:0000256" key="15">
    <source>
        <dbReference type="ARBA" id="ARBA00023170"/>
    </source>
</evidence>
<comment type="catalytic activity">
    <reaction evidence="18">
        <text>L-seryl-[protein] + ATP = O-phospho-L-seryl-[protein] + ADP + H(+)</text>
        <dbReference type="Rhea" id="RHEA:17989"/>
        <dbReference type="Rhea" id="RHEA-COMP:9863"/>
        <dbReference type="Rhea" id="RHEA-COMP:11604"/>
        <dbReference type="ChEBI" id="CHEBI:15378"/>
        <dbReference type="ChEBI" id="CHEBI:29999"/>
        <dbReference type="ChEBI" id="CHEBI:30616"/>
        <dbReference type="ChEBI" id="CHEBI:83421"/>
        <dbReference type="ChEBI" id="CHEBI:456216"/>
        <dbReference type="EC" id="2.7.11.1"/>
    </reaction>
</comment>
<dbReference type="GO" id="GO:0005524">
    <property type="term" value="F:ATP binding"/>
    <property type="evidence" value="ECO:0007669"/>
    <property type="project" value="UniProtKB-UniRule"/>
</dbReference>
<dbReference type="InterPro" id="IPR001245">
    <property type="entry name" value="Ser-Thr/Tyr_kinase_cat_dom"/>
</dbReference>
<dbReference type="GO" id="GO:0016020">
    <property type="term" value="C:membrane"/>
    <property type="evidence" value="ECO:0007669"/>
    <property type="project" value="UniProtKB-SubCell"/>
</dbReference>
<keyword evidence="24" id="KW-1185">Reference proteome</keyword>
<dbReference type="InterPro" id="IPR017441">
    <property type="entry name" value="Protein_kinase_ATP_BS"/>
</dbReference>
<dbReference type="PANTHER" id="PTHR47976">
    <property type="entry name" value="G-TYPE LECTIN S-RECEPTOR-LIKE SERINE/THREONINE-PROTEIN KINASE SD2-5"/>
    <property type="match status" value="1"/>
</dbReference>
<evidence type="ECO:0000313" key="24">
    <source>
        <dbReference type="Proteomes" id="UP000829196"/>
    </source>
</evidence>
<evidence type="ECO:0000256" key="20">
    <source>
        <dbReference type="RuleBase" id="RU000304"/>
    </source>
</evidence>
<keyword evidence="5" id="KW-0808">Transferase</keyword>